<comment type="subcellular location">
    <subcellularLocation>
        <location evidence="1">Secreted</location>
    </subcellularLocation>
</comment>
<sequence>MKLAMVLMLVALPVYCSAGSGCSYLERVISDTSDSSVTTDVYLASLQEYISSDDTTQAIKELRECFLKQSEETLENFSVFMVISAFSDVLLQGQGGSKSVTRAKASDECYFCL</sequence>
<dbReference type="Ensembl" id="ENSSSCT00055052799.1">
    <property type="protein sequence ID" value="ENSSSCP00055042148.1"/>
    <property type="gene ID" value="ENSSSCG00055026680.1"/>
</dbReference>
<accession>A0A8D1RSX7</accession>
<dbReference type="AlphaFoldDB" id="A0A8D1RSX7"/>
<reference evidence="4" key="1">
    <citation type="submission" date="2025-08" db="UniProtKB">
        <authorList>
            <consortium name="Ensembl"/>
        </authorList>
    </citation>
    <scope>IDENTIFICATION</scope>
</reference>
<name>A0A8D1RSX7_PIG</name>
<keyword evidence="3" id="KW-0732">Signal</keyword>
<dbReference type="PROSITE" id="PS51311">
    <property type="entry name" value="SCGB"/>
    <property type="match status" value="1"/>
</dbReference>
<dbReference type="SUPFAM" id="SSF48201">
    <property type="entry name" value="Uteroglobin-like"/>
    <property type="match status" value="1"/>
</dbReference>
<dbReference type="Proteomes" id="UP000694724">
    <property type="component" value="Unplaced"/>
</dbReference>
<protein>
    <submittedName>
        <fullName evidence="4">Uncharacterized protein</fullName>
    </submittedName>
</protein>
<keyword evidence="2" id="KW-0964">Secreted</keyword>
<dbReference type="PROSITE" id="PS51257">
    <property type="entry name" value="PROKAR_LIPOPROTEIN"/>
    <property type="match status" value="1"/>
</dbReference>
<evidence type="ECO:0000256" key="3">
    <source>
        <dbReference type="SAM" id="SignalP"/>
    </source>
</evidence>
<dbReference type="PANTHER" id="PTHR14037:SF4">
    <property type="entry name" value="MAMMAGLOBIN-B"/>
    <property type="match status" value="1"/>
</dbReference>
<feature type="chain" id="PRO_5034003386" evidence="3">
    <location>
        <begin position="19"/>
        <end position="113"/>
    </location>
</feature>
<dbReference type="CDD" id="cd00633">
    <property type="entry name" value="Secretoglobin"/>
    <property type="match status" value="1"/>
</dbReference>
<evidence type="ECO:0000313" key="4">
    <source>
        <dbReference type="Ensembl" id="ENSSSCP00055042148.1"/>
    </source>
</evidence>
<evidence type="ECO:0000256" key="1">
    <source>
        <dbReference type="ARBA" id="ARBA00004613"/>
    </source>
</evidence>
<proteinExistence type="predicted"/>
<feature type="signal peptide" evidence="3">
    <location>
        <begin position="1"/>
        <end position="18"/>
    </location>
</feature>
<dbReference type="InterPro" id="IPR035960">
    <property type="entry name" value="Secretoglobin_sf"/>
</dbReference>
<evidence type="ECO:0000313" key="5">
    <source>
        <dbReference type="Proteomes" id="UP000694724"/>
    </source>
</evidence>
<dbReference type="PANTHER" id="PTHR14037">
    <property type="entry name" value="MAMMAGLOBIN-RELATED"/>
    <property type="match status" value="1"/>
</dbReference>
<dbReference type="Pfam" id="PF01099">
    <property type="entry name" value="Uteroglobin"/>
    <property type="match status" value="1"/>
</dbReference>
<dbReference type="InterPro" id="IPR016126">
    <property type="entry name" value="Secretoglobin"/>
</dbReference>
<organism evidence="4 5">
    <name type="scientific">Sus scrofa</name>
    <name type="common">Pig</name>
    <dbReference type="NCBI Taxonomy" id="9823"/>
    <lineage>
        <taxon>Eukaryota</taxon>
        <taxon>Metazoa</taxon>
        <taxon>Chordata</taxon>
        <taxon>Craniata</taxon>
        <taxon>Vertebrata</taxon>
        <taxon>Euteleostomi</taxon>
        <taxon>Mammalia</taxon>
        <taxon>Eutheria</taxon>
        <taxon>Laurasiatheria</taxon>
        <taxon>Artiodactyla</taxon>
        <taxon>Suina</taxon>
        <taxon>Suidae</taxon>
        <taxon>Sus</taxon>
    </lineage>
</organism>
<evidence type="ECO:0000256" key="2">
    <source>
        <dbReference type="ARBA" id="ARBA00022525"/>
    </source>
</evidence>
<dbReference type="GO" id="GO:0005576">
    <property type="term" value="C:extracellular region"/>
    <property type="evidence" value="ECO:0007669"/>
    <property type="project" value="UniProtKB-SubCell"/>
</dbReference>